<keyword evidence="1" id="KW-1133">Transmembrane helix</keyword>
<dbReference type="Pfam" id="PF02698">
    <property type="entry name" value="DUF218"/>
    <property type="match status" value="1"/>
</dbReference>
<dbReference type="InterPro" id="IPR003848">
    <property type="entry name" value="DUF218"/>
</dbReference>
<dbReference type="EMBL" id="AP025730">
    <property type="protein sequence ID" value="BDI07049.1"/>
    <property type="molecule type" value="Genomic_DNA"/>
</dbReference>
<dbReference type="CDD" id="cd06259">
    <property type="entry name" value="YdcF-like"/>
    <property type="match status" value="1"/>
</dbReference>
<proteinExistence type="predicted"/>
<dbReference type="PANTHER" id="PTHR30336:SF4">
    <property type="entry name" value="ENVELOPE BIOGENESIS FACTOR ELYC"/>
    <property type="match status" value="1"/>
</dbReference>
<dbReference type="Gene3D" id="3.40.50.620">
    <property type="entry name" value="HUPs"/>
    <property type="match status" value="1"/>
</dbReference>
<feature type="transmembrane region" description="Helical" evidence="1">
    <location>
        <begin position="12"/>
        <end position="32"/>
    </location>
</feature>
<gene>
    <name evidence="3" type="ORF">CATMQ487_40190</name>
</gene>
<sequence>MAIELAALKPLVGALLLPPGGWIIPLAAAWLLRRRRAAAPLAALALAGLWLSMCTGTARWLQDALLQPPPALTSTQRQALAASAGQQPTAIVVLGSGRETLAPEYGRGMLSPVGLQRLVYALWLARQTGLPLAYAGGVGWGEDGTASEAETAASIAREQPGQPALRWLDTRSRDTRENAENIVPLLQADGVRRIVLVTSASHMPRALRWFKAAAAGGSPKEPKEPIELVPAPTGYIGDDDAGALAWLPSGRGALAVHTAWHEWVGLWLTPAH</sequence>
<feature type="transmembrane region" description="Helical" evidence="1">
    <location>
        <begin position="39"/>
        <end position="61"/>
    </location>
</feature>
<keyword evidence="1" id="KW-0472">Membrane</keyword>
<evidence type="ECO:0000313" key="3">
    <source>
        <dbReference type="EMBL" id="BDI07049.1"/>
    </source>
</evidence>
<protein>
    <submittedName>
        <fullName evidence="3">Membrane protein</fullName>
    </submittedName>
</protein>
<reference evidence="3" key="1">
    <citation type="submission" date="2022-04" db="EMBL/GenBank/DDBJ databases">
        <title>Whole genome sequence of Sphaerotilus sp. FB-5.</title>
        <authorList>
            <person name="Takeda M."/>
            <person name="Narihara S."/>
            <person name="Akimoto M."/>
            <person name="Akimoto R."/>
            <person name="Nishiyashiki S."/>
            <person name="Murakami T."/>
        </authorList>
    </citation>
    <scope>NUCLEOTIDE SEQUENCE</scope>
    <source>
        <strain evidence="3">FB-5</strain>
    </source>
</reference>
<name>A0ABM7YR59_9BURK</name>
<feature type="domain" description="DUF218" evidence="2">
    <location>
        <begin position="90"/>
        <end position="265"/>
    </location>
</feature>
<keyword evidence="4" id="KW-1185">Reference proteome</keyword>
<evidence type="ECO:0000259" key="2">
    <source>
        <dbReference type="Pfam" id="PF02698"/>
    </source>
</evidence>
<dbReference type="InterPro" id="IPR051599">
    <property type="entry name" value="Cell_Envelope_Assoc"/>
</dbReference>
<dbReference type="InterPro" id="IPR014729">
    <property type="entry name" value="Rossmann-like_a/b/a_fold"/>
</dbReference>
<keyword evidence="1" id="KW-0812">Transmembrane</keyword>
<accession>A0ABM7YR59</accession>
<dbReference type="RefSeq" id="WP_251970275.1">
    <property type="nucleotide sequence ID" value="NZ_AP025730.1"/>
</dbReference>
<dbReference type="PANTHER" id="PTHR30336">
    <property type="entry name" value="INNER MEMBRANE PROTEIN, PROBABLE PERMEASE"/>
    <property type="match status" value="1"/>
</dbReference>
<dbReference type="Proteomes" id="UP001057498">
    <property type="component" value="Chromosome"/>
</dbReference>
<evidence type="ECO:0000256" key="1">
    <source>
        <dbReference type="SAM" id="Phobius"/>
    </source>
</evidence>
<evidence type="ECO:0000313" key="4">
    <source>
        <dbReference type="Proteomes" id="UP001057498"/>
    </source>
</evidence>
<organism evidence="3 4">
    <name type="scientific">Sphaerotilus microaerophilus</name>
    <dbReference type="NCBI Taxonomy" id="2914710"/>
    <lineage>
        <taxon>Bacteria</taxon>
        <taxon>Pseudomonadati</taxon>
        <taxon>Pseudomonadota</taxon>
        <taxon>Betaproteobacteria</taxon>
        <taxon>Burkholderiales</taxon>
        <taxon>Sphaerotilaceae</taxon>
        <taxon>Sphaerotilus</taxon>
    </lineage>
</organism>